<dbReference type="EMBL" id="CP132977">
    <property type="protein sequence ID" value="WMD23929.1"/>
    <property type="molecule type" value="Genomic_DNA"/>
</dbReference>
<gene>
    <name evidence="1" type="ORF">RAS12_30315</name>
</gene>
<reference evidence="1 2" key="1">
    <citation type="submission" date="2023-08" db="EMBL/GenBank/DDBJ databases">
        <title>Achromobacter seleniivolatilans sp. nov., isolated from seleniferous soil.</title>
        <authorList>
            <person name="Zhang S."/>
            <person name="Li K."/>
            <person name="Peng J."/>
            <person name="Zhao Q."/>
            <person name="Wang H."/>
            <person name="Guo Y."/>
        </authorList>
    </citation>
    <scope>NUCLEOTIDE SEQUENCE [LARGE SCALE GENOMIC DNA]</scope>
    <source>
        <strain evidence="1 2">R39</strain>
        <plasmid evidence="1 2">unnamed</plasmid>
    </source>
</reference>
<dbReference type="RefSeq" id="WP_306951852.1">
    <property type="nucleotide sequence ID" value="NZ_CP132977.1"/>
</dbReference>
<proteinExistence type="predicted"/>
<keyword evidence="2" id="KW-1185">Reference proteome</keyword>
<evidence type="ECO:0000313" key="1">
    <source>
        <dbReference type="EMBL" id="WMD23929.1"/>
    </source>
</evidence>
<accession>A0ABY9MBF6</accession>
<organism evidence="1 2">
    <name type="scientific">Achromobacter seleniivolatilans</name>
    <dbReference type="NCBI Taxonomy" id="3047478"/>
    <lineage>
        <taxon>Bacteria</taxon>
        <taxon>Pseudomonadati</taxon>
        <taxon>Pseudomonadota</taxon>
        <taxon>Betaproteobacteria</taxon>
        <taxon>Burkholderiales</taxon>
        <taxon>Alcaligenaceae</taxon>
        <taxon>Achromobacter</taxon>
    </lineage>
</organism>
<sequence>MDGQADFRSDDATIVRAFVVQSLRNGTLTLAKPLVAPPHLPTYVAPALIEIGLAETAAASIWQQFTRDANLKASPSGRCRSEVRRKARFLLWLREQFRAPGQKPVLASTQVGRRSLAQAV</sequence>
<geneLocation type="plasmid" evidence="1 2">
    <name>unnamed</name>
</geneLocation>
<dbReference type="Proteomes" id="UP001234798">
    <property type="component" value="Plasmid unnamed"/>
</dbReference>
<evidence type="ECO:0000313" key="2">
    <source>
        <dbReference type="Proteomes" id="UP001234798"/>
    </source>
</evidence>
<name>A0ABY9MBF6_9BURK</name>
<keyword evidence="1" id="KW-0614">Plasmid</keyword>
<protein>
    <submittedName>
        <fullName evidence="1">Uncharacterized protein</fullName>
    </submittedName>
</protein>